<keyword evidence="2" id="KW-1185">Reference proteome</keyword>
<proteinExistence type="predicted"/>
<protein>
    <submittedName>
        <fullName evidence="1">MAG2-interacting protein 2</fullName>
    </submittedName>
</protein>
<dbReference type="EMBL" id="CM045760">
    <property type="protein sequence ID" value="KAI8028027.1"/>
    <property type="molecule type" value="Genomic_DNA"/>
</dbReference>
<reference evidence="1 2" key="1">
    <citation type="journal article" date="2022" name="Plant J.">
        <title>Chromosome-level genome of Camellia lanceoleosa provides a valuable resource for understanding genome evolution and self-incompatibility.</title>
        <authorList>
            <person name="Gong W."/>
            <person name="Xiao S."/>
            <person name="Wang L."/>
            <person name="Liao Z."/>
            <person name="Chang Y."/>
            <person name="Mo W."/>
            <person name="Hu G."/>
            <person name="Li W."/>
            <person name="Zhao G."/>
            <person name="Zhu H."/>
            <person name="Hu X."/>
            <person name="Ji K."/>
            <person name="Xiang X."/>
            <person name="Song Q."/>
            <person name="Yuan D."/>
            <person name="Jin S."/>
            <person name="Zhang L."/>
        </authorList>
    </citation>
    <scope>NUCLEOTIDE SEQUENCE [LARGE SCALE GENOMIC DNA]</scope>
    <source>
        <strain evidence="1">SQ_2022a</strain>
    </source>
</reference>
<accession>A0ACC0IRK8</accession>
<comment type="caution">
    <text evidence="1">The sequence shown here is derived from an EMBL/GenBank/DDBJ whole genome shotgun (WGS) entry which is preliminary data.</text>
</comment>
<dbReference type="Proteomes" id="UP001060215">
    <property type="component" value="Chromosome 3"/>
</dbReference>
<organism evidence="1 2">
    <name type="scientific">Camellia lanceoleosa</name>
    <dbReference type="NCBI Taxonomy" id="1840588"/>
    <lineage>
        <taxon>Eukaryota</taxon>
        <taxon>Viridiplantae</taxon>
        <taxon>Streptophyta</taxon>
        <taxon>Embryophyta</taxon>
        <taxon>Tracheophyta</taxon>
        <taxon>Spermatophyta</taxon>
        <taxon>Magnoliopsida</taxon>
        <taxon>eudicotyledons</taxon>
        <taxon>Gunneridae</taxon>
        <taxon>Pentapetalae</taxon>
        <taxon>asterids</taxon>
        <taxon>Ericales</taxon>
        <taxon>Theaceae</taxon>
        <taxon>Camellia</taxon>
    </lineage>
</organism>
<gene>
    <name evidence="1" type="ORF">LOK49_LG02G01787</name>
</gene>
<name>A0ACC0IRK8_9ERIC</name>
<evidence type="ECO:0000313" key="2">
    <source>
        <dbReference type="Proteomes" id="UP001060215"/>
    </source>
</evidence>
<sequence length="137" mass="14808">MPGTSLSSFTFGIWSESHDVLGVVDDTDILYFIKANDGSLYEVEISQDPTTSVFSAHTSNNNSTLKEFSENVFCLNYHPETSLLAIVGGAASAPVTSSGNTGKLLPESVSILVQSLGCPQYQCWGSKFYAYELDADY</sequence>
<evidence type="ECO:0000313" key="1">
    <source>
        <dbReference type="EMBL" id="KAI8028027.1"/>
    </source>
</evidence>